<keyword evidence="4 7" id="KW-0812">Transmembrane</keyword>
<dbReference type="PANTHER" id="PTHR30558:SF3">
    <property type="entry name" value="BIOPOLYMER TRANSPORT PROTEIN EXBD-RELATED"/>
    <property type="match status" value="1"/>
</dbReference>
<dbReference type="GO" id="GO:0005886">
    <property type="term" value="C:plasma membrane"/>
    <property type="evidence" value="ECO:0007669"/>
    <property type="project" value="UniProtKB-SubCell"/>
</dbReference>
<evidence type="ECO:0000256" key="2">
    <source>
        <dbReference type="ARBA" id="ARBA00005811"/>
    </source>
</evidence>
<accession>E3CY51</accession>
<gene>
    <name evidence="9" type="ORF">Apau_0263</name>
</gene>
<dbReference type="EMBL" id="CM001022">
    <property type="protein sequence ID" value="EFQ22699.1"/>
    <property type="molecule type" value="Genomic_DNA"/>
</dbReference>
<dbReference type="Pfam" id="PF02472">
    <property type="entry name" value="ExbD"/>
    <property type="match status" value="1"/>
</dbReference>
<reference evidence="9 10" key="1">
    <citation type="journal article" date="2010" name="Stand. Genomic Sci.">
        <title>Non-contiguous finished genome sequence of Aminomonas paucivorans type strain (GLU-3).</title>
        <authorList>
            <person name="Pitluck S."/>
            <person name="Yasawong M."/>
            <person name="Held B."/>
            <person name="Lapidus A."/>
            <person name="Nolan M."/>
            <person name="Copeland A."/>
            <person name="Lucas S."/>
            <person name="Del Rio T.G."/>
            <person name="Tice H."/>
            <person name="Cheng J.F."/>
            <person name="Chertkov O."/>
            <person name="Goodwin L."/>
            <person name="Tapia R."/>
            <person name="Han C."/>
            <person name="Liolios K."/>
            <person name="Ivanova N."/>
            <person name="Mavromatis K."/>
            <person name="Ovchinnikova G."/>
            <person name="Pati A."/>
            <person name="Chen A."/>
            <person name="Palaniappan K."/>
            <person name="Land M."/>
            <person name="Hauser L."/>
            <person name="Chang Y.J."/>
            <person name="Jeffries C.D."/>
            <person name="Pukall R."/>
            <person name="Spring S."/>
            <person name="Rohde M."/>
            <person name="Sikorski J."/>
            <person name="Goker M."/>
            <person name="Woyke T."/>
            <person name="Bristow J."/>
            <person name="Eisen J.A."/>
            <person name="Markowitz V."/>
            <person name="Hugenholtz P."/>
            <person name="Kyrpides N.C."/>
            <person name="Klenk H.P."/>
        </authorList>
    </citation>
    <scope>NUCLEOTIDE SEQUENCE [LARGE SCALE GENOMIC DNA]</scope>
    <source>
        <strain evidence="9 10">DSM 12260</strain>
    </source>
</reference>
<dbReference type="OrthoDB" id="9798629at2"/>
<evidence type="ECO:0000256" key="8">
    <source>
        <dbReference type="SAM" id="Phobius"/>
    </source>
</evidence>
<dbReference type="Proteomes" id="UP000005096">
    <property type="component" value="Chromosome"/>
</dbReference>
<comment type="subcellular location">
    <subcellularLocation>
        <location evidence="1">Cell membrane</location>
        <topology evidence="1">Single-pass membrane protein</topology>
    </subcellularLocation>
    <subcellularLocation>
        <location evidence="7">Cell membrane</location>
        <topology evidence="7">Single-pass type II membrane protein</topology>
    </subcellularLocation>
</comment>
<comment type="similarity">
    <text evidence="2 7">Belongs to the ExbD/TolR family.</text>
</comment>
<feature type="transmembrane region" description="Helical" evidence="8">
    <location>
        <begin position="15"/>
        <end position="35"/>
    </location>
</feature>
<keyword evidence="5 8" id="KW-1133">Transmembrane helix</keyword>
<keyword evidence="3" id="KW-1003">Cell membrane</keyword>
<protein>
    <submittedName>
        <fullName evidence="9">Biopolymer transport protein ExbD/TolR</fullName>
    </submittedName>
</protein>
<organism evidence="9 10">
    <name type="scientific">Aminomonas paucivorans DSM 12260</name>
    <dbReference type="NCBI Taxonomy" id="584708"/>
    <lineage>
        <taxon>Bacteria</taxon>
        <taxon>Thermotogati</taxon>
        <taxon>Synergistota</taxon>
        <taxon>Synergistia</taxon>
        <taxon>Synergistales</taxon>
        <taxon>Synergistaceae</taxon>
        <taxon>Aminomonas</taxon>
    </lineage>
</organism>
<dbReference type="AlphaFoldDB" id="E3CY51"/>
<keyword evidence="7" id="KW-0653">Protein transport</keyword>
<dbReference type="HOGENOM" id="CLU_085305_3_3_0"/>
<evidence type="ECO:0000256" key="5">
    <source>
        <dbReference type="ARBA" id="ARBA00022989"/>
    </source>
</evidence>
<evidence type="ECO:0000256" key="4">
    <source>
        <dbReference type="ARBA" id="ARBA00022692"/>
    </source>
</evidence>
<dbReference type="GO" id="GO:0015031">
    <property type="term" value="P:protein transport"/>
    <property type="evidence" value="ECO:0007669"/>
    <property type="project" value="UniProtKB-KW"/>
</dbReference>
<evidence type="ECO:0000256" key="6">
    <source>
        <dbReference type="ARBA" id="ARBA00023136"/>
    </source>
</evidence>
<dbReference type="PaxDb" id="584708-Apau_0263"/>
<proteinExistence type="inferred from homology"/>
<evidence type="ECO:0000256" key="3">
    <source>
        <dbReference type="ARBA" id="ARBA00022475"/>
    </source>
</evidence>
<sequence length="131" mass="13698">MKGFSSRRASPDLDITPLIDILFMLILFFVLAATFDRGGLSVDLPRGTAQEAQNRPFTLTVTPEGTILAEGTPVAPGEAVRRAAEAAGTGRPVALAGDRKAPYGVVAELLDGLRVQGVRAVGLLTRTGKAP</sequence>
<evidence type="ECO:0000313" key="9">
    <source>
        <dbReference type="EMBL" id="EFQ22699.1"/>
    </source>
</evidence>
<dbReference type="Gene3D" id="3.30.420.270">
    <property type="match status" value="1"/>
</dbReference>
<dbReference type="GO" id="GO:0022857">
    <property type="term" value="F:transmembrane transporter activity"/>
    <property type="evidence" value="ECO:0007669"/>
    <property type="project" value="InterPro"/>
</dbReference>
<keyword evidence="6 8" id="KW-0472">Membrane</keyword>
<evidence type="ECO:0000256" key="7">
    <source>
        <dbReference type="RuleBase" id="RU003879"/>
    </source>
</evidence>
<dbReference type="STRING" id="584708.Apau_0263"/>
<keyword evidence="7" id="KW-0813">Transport</keyword>
<dbReference type="RefSeq" id="WP_006299845.1">
    <property type="nucleotide sequence ID" value="NZ_CM001022.1"/>
</dbReference>
<evidence type="ECO:0000256" key="1">
    <source>
        <dbReference type="ARBA" id="ARBA00004162"/>
    </source>
</evidence>
<name>E3CY51_9BACT</name>
<dbReference type="eggNOG" id="COG0848">
    <property type="taxonomic scope" value="Bacteria"/>
</dbReference>
<dbReference type="InterPro" id="IPR003400">
    <property type="entry name" value="ExbD"/>
</dbReference>
<keyword evidence="10" id="KW-1185">Reference proteome</keyword>
<dbReference type="PANTHER" id="PTHR30558">
    <property type="entry name" value="EXBD MEMBRANE COMPONENT OF PMF-DRIVEN MACROMOLECULE IMPORT SYSTEM"/>
    <property type="match status" value="1"/>
</dbReference>
<evidence type="ECO:0000313" key="10">
    <source>
        <dbReference type="Proteomes" id="UP000005096"/>
    </source>
</evidence>